<feature type="binding site" evidence="3">
    <location>
        <begin position="32"/>
        <end position="37"/>
    </location>
    <ligand>
        <name>ATP</name>
        <dbReference type="ChEBI" id="CHEBI:30616"/>
    </ligand>
</feature>
<keyword evidence="3 5" id="KW-0808">Transferase</keyword>
<dbReference type="Pfam" id="PF01121">
    <property type="entry name" value="CoaE"/>
    <property type="match status" value="1"/>
</dbReference>
<dbReference type="GO" id="GO:0015937">
    <property type="term" value="P:coenzyme A biosynthetic process"/>
    <property type="evidence" value="ECO:0007669"/>
    <property type="project" value="UniProtKB-UniRule"/>
</dbReference>
<protein>
    <recommendedName>
        <fullName evidence="3 4">Dephospho-CoA kinase</fullName>
        <ecNumber evidence="3 4">2.7.1.24</ecNumber>
    </recommendedName>
    <alternativeName>
        <fullName evidence="3">Dephosphocoenzyme A kinase</fullName>
    </alternativeName>
</protein>
<keyword evidence="1 3" id="KW-0547">Nucleotide-binding</keyword>
<dbReference type="InterPro" id="IPR027417">
    <property type="entry name" value="P-loop_NTPase"/>
</dbReference>
<keyword evidence="3" id="KW-0173">Coenzyme A biosynthesis</keyword>
<evidence type="ECO:0000256" key="4">
    <source>
        <dbReference type="NCBIfam" id="TIGR00152"/>
    </source>
</evidence>
<dbReference type="SUPFAM" id="SSF52540">
    <property type="entry name" value="P-loop containing nucleoside triphosphate hydrolases"/>
    <property type="match status" value="1"/>
</dbReference>
<dbReference type="Proteomes" id="UP000315534">
    <property type="component" value="Unassembled WGS sequence"/>
</dbReference>
<keyword evidence="2 3" id="KW-0067">ATP-binding</keyword>
<keyword evidence="3 5" id="KW-0418">Kinase</keyword>
<comment type="catalytic activity">
    <reaction evidence="3">
        <text>3'-dephospho-CoA + ATP = ADP + CoA + H(+)</text>
        <dbReference type="Rhea" id="RHEA:18245"/>
        <dbReference type="ChEBI" id="CHEBI:15378"/>
        <dbReference type="ChEBI" id="CHEBI:30616"/>
        <dbReference type="ChEBI" id="CHEBI:57287"/>
        <dbReference type="ChEBI" id="CHEBI:57328"/>
        <dbReference type="ChEBI" id="CHEBI:456216"/>
        <dbReference type="EC" id="2.7.1.24"/>
    </reaction>
</comment>
<comment type="subcellular location">
    <subcellularLocation>
        <location evidence="3">Cytoplasm</location>
    </subcellularLocation>
</comment>
<dbReference type="PANTHER" id="PTHR10695:SF46">
    <property type="entry name" value="BIFUNCTIONAL COENZYME A SYNTHASE-RELATED"/>
    <property type="match status" value="1"/>
</dbReference>
<name>A0A523XH62_UNCT6</name>
<evidence type="ECO:0000313" key="6">
    <source>
        <dbReference type="Proteomes" id="UP000315534"/>
    </source>
</evidence>
<dbReference type="EMBL" id="SOIP01000477">
    <property type="protein sequence ID" value="TET78601.1"/>
    <property type="molecule type" value="Genomic_DNA"/>
</dbReference>
<proteinExistence type="inferred from homology"/>
<dbReference type="UniPathway" id="UPA00241">
    <property type="reaction ID" value="UER00356"/>
</dbReference>
<dbReference type="InterPro" id="IPR001977">
    <property type="entry name" value="Depp_CoAkinase"/>
</dbReference>
<dbReference type="GO" id="GO:0005524">
    <property type="term" value="F:ATP binding"/>
    <property type="evidence" value="ECO:0007669"/>
    <property type="project" value="UniProtKB-UniRule"/>
</dbReference>
<sequence length="216" mass="23994">MGSNVVRCSPLVVFISCAKDRVMVVGITGTIGSGKTTLAGFFKEWGAALIEADRIGWEILDRPEIREALISEFGQTIVNEAGCVDRRLLGERVFQGRDQLEKLNRIVHPTLLKELKKAIDLRAKESKVVVVDAALIVEWGIADWFDKLIVLTCPESLKVGRLVEGGISEDAARRRLACQLNDEERKRFPDFVVDNSGDIEDLRKKGRELFSVCGPA</sequence>
<dbReference type="AlphaFoldDB" id="A0A523XH62"/>
<gene>
    <name evidence="3" type="primary">coaE</name>
    <name evidence="5" type="ORF">E3J38_08320</name>
</gene>
<dbReference type="GO" id="GO:0004140">
    <property type="term" value="F:dephospho-CoA kinase activity"/>
    <property type="evidence" value="ECO:0007669"/>
    <property type="project" value="UniProtKB-UniRule"/>
</dbReference>
<dbReference type="GO" id="GO:0005737">
    <property type="term" value="C:cytoplasm"/>
    <property type="evidence" value="ECO:0007669"/>
    <property type="project" value="UniProtKB-SubCell"/>
</dbReference>
<organism evidence="5 6">
    <name type="scientific">candidate division TA06 bacterium</name>
    <dbReference type="NCBI Taxonomy" id="2250710"/>
    <lineage>
        <taxon>Bacteria</taxon>
        <taxon>Bacteria division TA06</taxon>
    </lineage>
</organism>
<comment type="similarity">
    <text evidence="3">Belongs to the CoaE family.</text>
</comment>
<evidence type="ECO:0000256" key="1">
    <source>
        <dbReference type="ARBA" id="ARBA00022741"/>
    </source>
</evidence>
<dbReference type="PROSITE" id="PS51219">
    <property type="entry name" value="DPCK"/>
    <property type="match status" value="1"/>
</dbReference>
<evidence type="ECO:0000256" key="3">
    <source>
        <dbReference type="HAMAP-Rule" id="MF_00376"/>
    </source>
</evidence>
<evidence type="ECO:0000313" key="5">
    <source>
        <dbReference type="EMBL" id="TET78601.1"/>
    </source>
</evidence>
<keyword evidence="3" id="KW-0963">Cytoplasm</keyword>
<dbReference type="NCBIfam" id="TIGR00152">
    <property type="entry name" value="dephospho-CoA kinase"/>
    <property type="match status" value="1"/>
</dbReference>
<dbReference type="PANTHER" id="PTHR10695">
    <property type="entry name" value="DEPHOSPHO-COA KINASE-RELATED"/>
    <property type="match status" value="1"/>
</dbReference>
<reference evidence="5 6" key="1">
    <citation type="submission" date="2019-03" db="EMBL/GenBank/DDBJ databases">
        <title>Metabolic potential of uncultured bacteria and archaea associated with petroleum seepage in deep-sea sediments.</title>
        <authorList>
            <person name="Dong X."/>
            <person name="Hubert C."/>
        </authorList>
    </citation>
    <scope>NUCLEOTIDE SEQUENCE [LARGE SCALE GENOMIC DNA]</scope>
    <source>
        <strain evidence="5">E29_bin36</strain>
    </source>
</reference>
<evidence type="ECO:0000256" key="2">
    <source>
        <dbReference type="ARBA" id="ARBA00022840"/>
    </source>
</evidence>
<comment type="pathway">
    <text evidence="3">Cofactor biosynthesis; coenzyme A biosynthesis; CoA from (R)-pantothenate: step 5/5.</text>
</comment>
<dbReference type="HAMAP" id="MF_00376">
    <property type="entry name" value="Dephospho_CoA_kinase"/>
    <property type="match status" value="1"/>
</dbReference>
<accession>A0A523XH62</accession>
<comment type="caution">
    <text evidence="5">The sequence shown here is derived from an EMBL/GenBank/DDBJ whole genome shotgun (WGS) entry which is preliminary data.</text>
</comment>
<dbReference type="EC" id="2.7.1.24" evidence="3 4"/>
<dbReference type="CDD" id="cd02022">
    <property type="entry name" value="DPCK"/>
    <property type="match status" value="1"/>
</dbReference>
<dbReference type="Gene3D" id="3.40.50.300">
    <property type="entry name" value="P-loop containing nucleotide triphosphate hydrolases"/>
    <property type="match status" value="1"/>
</dbReference>
<comment type="function">
    <text evidence="3">Catalyzes the phosphorylation of the 3'-hydroxyl group of dephosphocoenzyme A to form coenzyme A.</text>
</comment>